<dbReference type="OrthoDB" id="9803892at2"/>
<comment type="caution">
    <text evidence="2">The sequence shown here is derived from an EMBL/GenBank/DDBJ whole genome shotgun (WGS) entry which is preliminary data.</text>
</comment>
<evidence type="ECO:0000313" key="3">
    <source>
        <dbReference type="Proteomes" id="UP000254326"/>
    </source>
</evidence>
<feature type="domain" description="NAD(P)-binding" evidence="1">
    <location>
        <begin position="8"/>
        <end position="192"/>
    </location>
</feature>
<dbReference type="RefSeq" id="WP_115469246.1">
    <property type="nucleotide sequence ID" value="NZ_QKRA01000010.1"/>
</dbReference>
<evidence type="ECO:0000313" key="2">
    <source>
        <dbReference type="EMBL" id="RDL43095.1"/>
    </source>
</evidence>
<accession>A0A370U5R2</accession>
<organism evidence="2 3">
    <name type="scientific">Marinomonas piezotolerans</name>
    <dbReference type="NCBI Taxonomy" id="2213058"/>
    <lineage>
        <taxon>Bacteria</taxon>
        <taxon>Pseudomonadati</taxon>
        <taxon>Pseudomonadota</taxon>
        <taxon>Gammaproteobacteria</taxon>
        <taxon>Oceanospirillales</taxon>
        <taxon>Oceanospirillaceae</taxon>
        <taxon>Marinomonas</taxon>
    </lineage>
</organism>
<protein>
    <submittedName>
        <fullName evidence="2">NAD-dependent dehydratase</fullName>
    </submittedName>
</protein>
<dbReference type="PANTHER" id="PTHR15020:SF50">
    <property type="entry name" value="UPF0659 PROTEIN YMR090W"/>
    <property type="match status" value="1"/>
</dbReference>
<gene>
    <name evidence="2" type="ORF">DN730_16495</name>
</gene>
<reference evidence="2 3" key="1">
    <citation type="submission" date="2018-06" db="EMBL/GenBank/DDBJ databases">
        <title>Marinomonas sp. YLB-05 draft genome sequence.</title>
        <authorList>
            <person name="Yu L."/>
            <person name="Tang X."/>
        </authorList>
    </citation>
    <scope>NUCLEOTIDE SEQUENCE [LARGE SCALE GENOMIC DNA]</scope>
    <source>
        <strain evidence="2 3">YLB-05</strain>
    </source>
</reference>
<dbReference type="PANTHER" id="PTHR15020">
    <property type="entry name" value="FLAVIN REDUCTASE-RELATED"/>
    <property type="match status" value="1"/>
</dbReference>
<dbReference type="Proteomes" id="UP000254326">
    <property type="component" value="Unassembled WGS sequence"/>
</dbReference>
<dbReference type="Pfam" id="PF13460">
    <property type="entry name" value="NAD_binding_10"/>
    <property type="match status" value="1"/>
</dbReference>
<evidence type="ECO:0000259" key="1">
    <source>
        <dbReference type="Pfam" id="PF13460"/>
    </source>
</evidence>
<dbReference type="InterPro" id="IPR016040">
    <property type="entry name" value="NAD(P)-bd_dom"/>
</dbReference>
<dbReference type="Gene3D" id="3.40.50.720">
    <property type="entry name" value="NAD(P)-binding Rossmann-like Domain"/>
    <property type="match status" value="1"/>
</dbReference>
<dbReference type="EMBL" id="QKRA01000010">
    <property type="protein sequence ID" value="RDL43095.1"/>
    <property type="molecule type" value="Genomic_DNA"/>
</dbReference>
<dbReference type="AlphaFoldDB" id="A0A370U5R2"/>
<name>A0A370U5R2_9GAMM</name>
<sequence>MSNIFVIGATGGIGKRLCPMLVSAGHSVSGLARDSGHKDWYEQNQVTMVEGDLMDITVESLTELTKDADVIVFSAGAAGSGKERTTLIDGEGPLKVIGAMRRNQIKRLYLVSVFPEAGRTKELGEGFEHYMSVKKEADVAIVESELDWVILRPGTLLNEEGDGSVSLAKALPYSSVKRGNVAKVLATLIEAPHIKRDIFELTDGDHAVDKAVAALA</sequence>
<dbReference type="InterPro" id="IPR036291">
    <property type="entry name" value="NAD(P)-bd_dom_sf"/>
</dbReference>
<dbReference type="SUPFAM" id="SSF51735">
    <property type="entry name" value="NAD(P)-binding Rossmann-fold domains"/>
    <property type="match status" value="1"/>
</dbReference>
<keyword evidence="3" id="KW-1185">Reference proteome</keyword>
<proteinExistence type="predicted"/>